<dbReference type="SUPFAM" id="SSF52121">
    <property type="entry name" value="Lumazine synthase"/>
    <property type="match status" value="1"/>
</dbReference>
<dbReference type="InterPro" id="IPR002180">
    <property type="entry name" value="LS/RS"/>
</dbReference>
<feature type="binding site" evidence="7">
    <location>
        <position position="134"/>
    </location>
    <ligand>
        <name>(2S)-2-hydroxy-3-oxobutyl phosphate</name>
        <dbReference type="ChEBI" id="CHEBI:58830"/>
    </ligand>
</feature>
<keyword evidence="4 7" id="KW-0686">Riboflavin biosynthesis</keyword>
<feature type="binding site" evidence="7">
    <location>
        <begin position="92"/>
        <end position="93"/>
    </location>
    <ligand>
        <name>(2S)-2-hydroxy-3-oxobutyl phosphate</name>
        <dbReference type="ChEBI" id="CHEBI:58830"/>
    </ligand>
</feature>
<evidence type="ECO:0000256" key="7">
    <source>
        <dbReference type="HAMAP-Rule" id="MF_00178"/>
    </source>
</evidence>
<dbReference type="GO" id="GO:0000906">
    <property type="term" value="F:6,7-dimethyl-8-ribityllumazine synthase activity"/>
    <property type="evidence" value="ECO:0007669"/>
    <property type="project" value="UniProtKB-UniRule"/>
</dbReference>
<feature type="active site" description="Proton donor" evidence="7">
    <location>
        <position position="95"/>
    </location>
</feature>
<dbReference type="Gene3D" id="3.40.50.960">
    <property type="entry name" value="Lumazine/riboflavin synthase"/>
    <property type="match status" value="1"/>
</dbReference>
<dbReference type="InterPro" id="IPR034964">
    <property type="entry name" value="LS"/>
</dbReference>
<proteinExistence type="inferred from homology"/>
<feature type="binding site" evidence="7">
    <location>
        <begin position="59"/>
        <end position="61"/>
    </location>
    <ligand>
        <name>5-amino-6-(D-ribitylamino)uracil</name>
        <dbReference type="ChEBI" id="CHEBI:15934"/>
    </ligand>
</feature>
<dbReference type="NCBIfam" id="TIGR00114">
    <property type="entry name" value="lumazine-synth"/>
    <property type="match status" value="1"/>
</dbReference>
<evidence type="ECO:0000313" key="9">
    <source>
        <dbReference type="Proteomes" id="UP000249577"/>
    </source>
</evidence>
<dbReference type="AlphaFoldDB" id="A0A2W5K1Y4"/>
<comment type="similarity">
    <text evidence="2 7">Belongs to the DMRL synthase family.</text>
</comment>
<keyword evidence="5 7" id="KW-0808">Transferase</keyword>
<feature type="binding site" evidence="7">
    <location>
        <begin position="87"/>
        <end position="89"/>
    </location>
    <ligand>
        <name>5-amino-6-(D-ribitylamino)uracil</name>
        <dbReference type="ChEBI" id="CHEBI:15934"/>
    </ligand>
</feature>
<accession>A0A2W5K1Y4</accession>
<comment type="pathway">
    <text evidence="1 7">Cofactor biosynthesis; riboflavin biosynthesis; riboflavin from 2-hydroxy-3-oxobutyl phosphate and 5-amino-6-(D-ribitylamino)uracil: step 1/2.</text>
</comment>
<dbReference type="InterPro" id="IPR036467">
    <property type="entry name" value="LS/RS_sf"/>
</dbReference>
<dbReference type="Proteomes" id="UP000249577">
    <property type="component" value="Unassembled WGS sequence"/>
</dbReference>
<dbReference type="GO" id="GO:0009349">
    <property type="term" value="C:riboflavin synthase complex"/>
    <property type="evidence" value="ECO:0007669"/>
    <property type="project" value="UniProtKB-UniRule"/>
</dbReference>
<dbReference type="EMBL" id="QFPN01000035">
    <property type="protein sequence ID" value="PZQ09424.1"/>
    <property type="molecule type" value="Genomic_DNA"/>
</dbReference>
<dbReference type="CDD" id="cd09209">
    <property type="entry name" value="Lumazine_synthase-I"/>
    <property type="match status" value="1"/>
</dbReference>
<dbReference type="PANTHER" id="PTHR21058:SF0">
    <property type="entry name" value="6,7-DIMETHYL-8-RIBITYLLUMAZINE SYNTHASE"/>
    <property type="match status" value="1"/>
</dbReference>
<dbReference type="GO" id="GO:0005829">
    <property type="term" value="C:cytosol"/>
    <property type="evidence" value="ECO:0007669"/>
    <property type="project" value="TreeGrafter"/>
</dbReference>
<dbReference type="Pfam" id="PF00885">
    <property type="entry name" value="DMRL_synthase"/>
    <property type="match status" value="1"/>
</dbReference>
<feature type="binding site" evidence="7">
    <location>
        <position position="120"/>
    </location>
    <ligand>
        <name>5-amino-6-(D-ribitylamino)uracil</name>
        <dbReference type="ChEBI" id="CHEBI:15934"/>
    </ligand>
</feature>
<comment type="catalytic activity">
    <reaction evidence="6 7">
        <text>(2S)-2-hydroxy-3-oxobutyl phosphate + 5-amino-6-(D-ribitylamino)uracil = 6,7-dimethyl-8-(1-D-ribityl)lumazine + phosphate + 2 H2O + H(+)</text>
        <dbReference type="Rhea" id="RHEA:26152"/>
        <dbReference type="ChEBI" id="CHEBI:15377"/>
        <dbReference type="ChEBI" id="CHEBI:15378"/>
        <dbReference type="ChEBI" id="CHEBI:15934"/>
        <dbReference type="ChEBI" id="CHEBI:43474"/>
        <dbReference type="ChEBI" id="CHEBI:58201"/>
        <dbReference type="ChEBI" id="CHEBI:58830"/>
        <dbReference type="EC" id="2.5.1.78"/>
    </reaction>
</comment>
<evidence type="ECO:0000256" key="2">
    <source>
        <dbReference type="ARBA" id="ARBA00007424"/>
    </source>
</evidence>
<comment type="caution">
    <text evidence="8">The sequence shown here is derived from an EMBL/GenBank/DDBJ whole genome shotgun (WGS) entry which is preliminary data.</text>
</comment>
<feature type="binding site" evidence="7">
    <location>
        <position position="28"/>
    </location>
    <ligand>
        <name>5-amino-6-(D-ribitylamino)uracil</name>
        <dbReference type="ChEBI" id="CHEBI:15934"/>
    </ligand>
</feature>
<dbReference type="GO" id="GO:0009231">
    <property type="term" value="P:riboflavin biosynthetic process"/>
    <property type="evidence" value="ECO:0007669"/>
    <property type="project" value="UniProtKB-UniRule"/>
</dbReference>
<dbReference type="UniPathway" id="UPA00275">
    <property type="reaction ID" value="UER00404"/>
</dbReference>
<sequence length="177" mass="18892">MSTQDAPERGQAVLEGPAPRVLLIQAPYYDQVVGGMRDGALAVLEQIGARTEIVDVAGAFELPAALRMALNAKGERGGHDGYLILGCVVKGDTDHYEHICREACRGVMDITVETAAPVGFALLTVATLQQAIERSRPDRHNKGAEAAHALIGQIALARSLGLTARTGTTRGRRRPMR</sequence>
<organism evidence="8 9">
    <name type="scientific">Ancylobacter novellus</name>
    <name type="common">Thiobacillus novellus</name>
    <dbReference type="NCBI Taxonomy" id="921"/>
    <lineage>
        <taxon>Bacteria</taxon>
        <taxon>Pseudomonadati</taxon>
        <taxon>Pseudomonadota</taxon>
        <taxon>Alphaproteobacteria</taxon>
        <taxon>Hyphomicrobiales</taxon>
        <taxon>Xanthobacteraceae</taxon>
        <taxon>Ancylobacter</taxon>
    </lineage>
</organism>
<dbReference type="PANTHER" id="PTHR21058">
    <property type="entry name" value="6,7-DIMETHYL-8-RIBITYLLUMAZINE SYNTHASE DMRL SYNTHASE LUMAZINE SYNTHASE"/>
    <property type="match status" value="1"/>
</dbReference>
<evidence type="ECO:0000313" key="8">
    <source>
        <dbReference type="EMBL" id="PZQ09424.1"/>
    </source>
</evidence>
<comment type="function">
    <text evidence="7">Catalyzes the formation of 6,7-dimethyl-8-ribityllumazine by condensation of 5-amino-6-(D-ribitylamino)uracil with 3,4-dihydroxy-2-butanone 4-phosphate. This is the penultimate step in the biosynthesis of riboflavin.</text>
</comment>
<evidence type="ECO:0000256" key="3">
    <source>
        <dbReference type="ARBA" id="ARBA00012664"/>
    </source>
</evidence>
<evidence type="ECO:0000256" key="1">
    <source>
        <dbReference type="ARBA" id="ARBA00004917"/>
    </source>
</evidence>
<reference evidence="8 9" key="1">
    <citation type="submission" date="2017-08" db="EMBL/GenBank/DDBJ databases">
        <title>Infants hospitalized years apart are colonized by the same room-sourced microbial strains.</title>
        <authorList>
            <person name="Brooks B."/>
            <person name="Olm M.R."/>
            <person name="Firek B.A."/>
            <person name="Baker R."/>
            <person name="Thomas B.C."/>
            <person name="Morowitz M.J."/>
            <person name="Banfield J.F."/>
        </authorList>
    </citation>
    <scope>NUCLEOTIDE SEQUENCE [LARGE SCALE GENOMIC DNA]</scope>
    <source>
        <strain evidence="8">S2_005_003_R2_43</strain>
    </source>
</reference>
<evidence type="ECO:0000256" key="4">
    <source>
        <dbReference type="ARBA" id="ARBA00022619"/>
    </source>
</evidence>
<name>A0A2W5K1Y4_ANCNO</name>
<evidence type="ECO:0000256" key="5">
    <source>
        <dbReference type="ARBA" id="ARBA00022679"/>
    </source>
</evidence>
<dbReference type="HAMAP" id="MF_00178">
    <property type="entry name" value="Lumazine_synth"/>
    <property type="match status" value="1"/>
</dbReference>
<dbReference type="EC" id="2.5.1.78" evidence="3 7"/>
<gene>
    <name evidence="7 8" type="primary">ribH</name>
    <name evidence="8" type="ORF">DI565_20480</name>
</gene>
<evidence type="ECO:0000256" key="6">
    <source>
        <dbReference type="ARBA" id="ARBA00048785"/>
    </source>
</evidence>
<protein>
    <recommendedName>
        <fullName evidence="3 7">6,7-dimethyl-8-ribityllumazine synthase</fullName>
        <shortName evidence="7">DMRL synthase</shortName>
        <shortName evidence="7">LS</shortName>
        <shortName evidence="7">Lumazine synthase</shortName>
        <ecNumber evidence="3 7">2.5.1.78</ecNumber>
    </recommendedName>
</protein>